<evidence type="ECO:0000256" key="1">
    <source>
        <dbReference type="SAM" id="MobiDB-lite"/>
    </source>
</evidence>
<dbReference type="AlphaFoldDB" id="A0A8K0GN74"/>
<name>A0A8K0GN74_IGNLU</name>
<feature type="compositionally biased region" description="Polar residues" evidence="1">
    <location>
        <begin position="1"/>
        <end position="12"/>
    </location>
</feature>
<dbReference type="Proteomes" id="UP000801492">
    <property type="component" value="Unassembled WGS sequence"/>
</dbReference>
<feature type="compositionally biased region" description="Polar residues" evidence="1">
    <location>
        <begin position="43"/>
        <end position="58"/>
    </location>
</feature>
<feature type="compositionally biased region" description="Polar residues" evidence="1">
    <location>
        <begin position="328"/>
        <end position="337"/>
    </location>
</feature>
<comment type="caution">
    <text evidence="2">The sequence shown here is derived from an EMBL/GenBank/DDBJ whole genome shotgun (WGS) entry which is preliminary data.</text>
</comment>
<evidence type="ECO:0000313" key="2">
    <source>
        <dbReference type="EMBL" id="KAF2905851.1"/>
    </source>
</evidence>
<feature type="region of interest" description="Disordered" evidence="1">
    <location>
        <begin position="327"/>
        <end position="346"/>
    </location>
</feature>
<evidence type="ECO:0000313" key="3">
    <source>
        <dbReference type="Proteomes" id="UP000801492"/>
    </source>
</evidence>
<feature type="region of interest" description="Disordered" evidence="1">
    <location>
        <begin position="1"/>
        <end position="64"/>
    </location>
</feature>
<sequence length="368" mass="41922">MGHPTKITTQQRVMYLEHSGQRGEDSDVPNMNSNTNDLEDNNETSSYSGKSNASTDVSELNESEEDEQVVNNTIWFNNNMEHLFPDLLYHNKDQGNQRSRALKSQWQNSMKPYLPMKPIKRRTKIWIQSDSSTGFLASVMLLNELEELEQEKCIKIFKKLNCTDSQFRVNNEGTIVCRWQDTKDALATSNCFSDTITELKRIMKDGTRKDQTSQIKLLGYMALIENLPSGEKKVFYKLLVTIANAHVLHNDLHTTKTPFLPFLIRVAKGLVSLGRSKAAVKRRSATSLGRPPKIKKSRTGILCPAKKIHAEDVSDVLLSSERKYGPIRSSNRYGQQSTERRRSSGVKSSWRVQRWVGMSARGVDMMLM</sequence>
<keyword evidence="3" id="KW-1185">Reference proteome</keyword>
<proteinExistence type="predicted"/>
<gene>
    <name evidence="2" type="ORF">ILUMI_00323</name>
</gene>
<accession>A0A8K0GN74</accession>
<organism evidence="2 3">
    <name type="scientific">Ignelater luminosus</name>
    <name type="common">Cucubano</name>
    <name type="synonym">Pyrophorus luminosus</name>
    <dbReference type="NCBI Taxonomy" id="2038154"/>
    <lineage>
        <taxon>Eukaryota</taxon>
        <taxon>Metazoa</taxon>
        <taxon>Ecdysozoa</taxon>
        <taxon>Arthropoda</taxon>
        <taxon>Hexapoda</taxon>
        <taxon>Insecta</taxon>
        <taxon>Pterygota</taxon>
        <taxon>Neoptera</taxon>
        <taxon>Endopterygota</taxon>
        <taxon>Coleoptera</taxon>
        <taxon>Polyphaga</taxon>
        <taxon>Elateriformia</taxon>
        <taxon>Elateroidea</taxon>
        <taxon>Elateridae</taxon>
        <taxon>Agrypninae</taxon>
        <taxon>Pyrophorini</taxon>
        <taxon>Ignelater</taxon>
    </lineage>
</organism>
<reference evidence="2" key="1">
    <citation type="submission" date="2019-08" db="EMBL/GenBank/DDBJ databases">
        <title>The genome of the North American firefly Photinus pyralis.</title>
        <authorList>
            <consortium name="Photinus pyralis genome working group"/>
            <person name="Fallon T.R."/>
            <person name="Sander Lower S.E."/>
            <person name="Weng J.-K."/>
        </authorList>
    </citation>
    <scope>NUCLEOTIDE SEQUENCE</scope>
    <source>
        <strain evidence="2">TRF0915ILg1</strain>
        <tissue evidence="2">Whole body</tissue>
    </source>
</reference>
<protein>
    <submittedName>
        <fullName evidence="2">Uncharacterized protein</fullName>
    </submittedName>
</protein>
<dbReference type="EMBL" id="VTPC01000419">
    <property type="protein sequence ID" value="KAF2905851.1"/>
    <property type="molecule type" value="Genomic_DNA"/>
</dbReference>